<comment type="caution">
    <text evidence="1">The sequence shown here is derived from an EMBL/GenBank/DDBJ whole genome shotgun (WGS) entry which is preliminary data.</text>
</comment>
<evidence type="ECO:0000313" key="1">
    <source>
        <dbReference type="EMBL" id="KGA17245.1"/>
    </source>
</evidence>
<organism evidence="1">
    <name type="scientific">freshwater metagenome</name>
    <dbReference type="NCBI Taxonomy" id="449393"/>
    <lineage>
        <taxon>unclassified sequences</taxon>
        <taxon>metagenomes</taxon>
        <taxon>ecological metagenomes</taxon>
    </lineage>
</organism>
<accession>A0A094PZH1</accession>
<reference evidence="1" key="1">
    <citation type="submission" date="2014-06" db="EMBL/GenBank/DDBJ databases">
        <title>Key roles for freshwater Actinobacteria revealed by deep metagenomic sequencing.</title>
        <authorList>
            <person name="Ghai R."/>
            <person name="Mizuno C.M."/>
            <person name="Picazo A."/>
            <person name="Camacho A."/>
            <person name="Rodriguez-Valera F."/>
        </authorList>
    </citation>
    <scope>NUCLEOTIDE SEQUENCE</scope>
</reference>
<proteinExistence type="predicted"/>
<gene>
    <name evidence="1" type="ORF">GM51_10775</name>
</gene>
<dbReference type="EMBL" id="JNSL01000065">
    <property type="protein sequence ID" value="KGA17245.1"/>
    <property type="molecule type" value="Genomic_DNA"/>
</dbReference>
<dbReference type="AlphaFoldDB" id="A0A094PZH1"/>
<protein>
    <recommendedName>
        <fullName evidence="2">Peptidase M6-like domain-containing protein</fullName>
    </recommendedName>
</protein>
<name>A0A094PZH1_9ZZZZ</name>
<evidence type="ECO:0008006" key="2">
    <source>
        <dbReference type="Google" id="ProtNLM"/>
    </source>
</evidence>
<sequence>MAPTAQADNLAPCRIKASERQTLSLGFPVRDERLAKVSKPKILVVPFQLKDNPDFKFTDAMKKDYLYAEEYLSFLSGNVSTVEFVFADTIKTDFTNLTMETLKVNQHTGNSKRDESISTWGFVRKMVTDYDSQLDFSGISGVILHGSSTSSNSFIAEAMTYRKDLQDFYFRPLVTNEGPIMNAVLFDKAETSKTIAHEVLHLYGLTDLYGSATAPGRLSLMAGDQLSLLTYEKWILGWLPDAAVQCLATLPDNRIQRLTLDLKKEGQVFISRTAKGTILMVETSTFKKRLYLAFYSLDNEMRPPISLFANSVNGLGREGLPLESVVAIGVELEGPEVSLLVSNIQNSTLTVDLIPASMKGSLEQSELKSTSQLNLKAAIAASEAKTTEPAPAKVDEVKPAAKKVSINCQKGKKIIKVTSVNPKCPAGYRKK</sequence>